<evidence type="ECO:0000256" key="4">
    <source>
        <dbReference type="ARBA" id="ARBA00022989"/>
    </source>
</evidence>
<dbReference type="GO" id="GO:0005886">
    <property type="term" value="C:plasma membrane"/>
    <property type="evidence" value="ECO:0007669"/>
    <property type="project" value="UniProtKB-SubCell"/>
</dbReference>
<dbReference type="Proteomes" id="UP000569329">
    <property type="component" value="Unassembled WGS sequence"/>
</dbReference>
<evidence type="ECO:0000256" key="3">
    <source>
        <dbReference type="ARBA" id="ARBA00022692"/>
    </source>
</evidence>
<keyword evidence="3 6" id="KW-0812">Transmembrane</keyword>
<dbReference type="InterPro" id="IPR018461">
    <property type="entry name" value="Na/H_Antiport_NhaC-like_C"/>
</dbReference>
<feature type="transmembrane region" description="Helical" evidence="6">
    <location>
        <begin position="489"/>
        <end position="506"/>
    </location>
</feature>
<feature type="transmembrane region" description="Helical" evidence="6">
    <location>
        <begin position="115"/>
        <end position="135"/>
    </location>
</feature>
<keyword evidence="2" id="KW-1003">Cell membrane</keyword>
<reference evidence="8 9" key="1">
    <citation type="submission" date="2020-07" db="EMBL/GenBank/DDBJ databases">
        <title>Sequencing the genomes of 1000 actinobacteria strains.</title>
        <authorList>
            <person name="Klenk H.-P."/>
        </authorList>
    </citation>
    <scope>NUCLEOTIDE SEQUENCE [LARGE SCALE GENOMIC DNA]</scope>
    <source>
        <strain evidence="8 9">DSM 45975</strain>
    </source>
</reference>
<feature type="transmembrane region" description="Helical" evidence="6">
    <location>
        <begin position="156"/>
        <end position="181"/>
    </location>
</feature>
<dbReference type="PANTHER" id="PTHR43478:SF1">
    <property type="entry name" value="NA+_H+ ANTIPORTER NHAC-LIKE C-TERMINAL DOMAIN-CONTAINING PROTEIN"/>
    <property type="match status" value="1"/>
</dbReference>
<sequence length="525" mass="54954">MADSVYSLIPPVLAIVLVILTRKVLLSLGAGIAVGLLMLNQFRPLAGLEQLYTIVSGIFVADGGLNTGKVFNLGFLLFLGMVASLVTVCGGSRAFGQWATGRVRTRVGATFVPVALGLIIFIDDYFNALVVGNVSRPIADRQRISRAKLAYMIDSTSAPVCVVMPVSSWGAYIISILAGILATHGLGNLGSLEAFVRMVPLNYYAILALLMICCVAWFRLDVGPMREHERRAVEGGGLTDPAKGAVPGDENQLAANENGRVRDLVWPIAALVLASVVTMIVTGVRQSEGGATLLSVFENTDVPTSLLCGSVLGWITAMILTVRRKTHRGTIATGLRVGIKSMLPAIWILLFAWTMIEVISGLGTGGYLAGLVDGSISLTLLPMLVFILSGFMAFSTGSSWGTFGVLLPIAADIAASTDITLMLPLLAAVLAGAIFGDHCSPISDTTILSSAGAGSHHVDHVMTQLPYALAVAAFTVVGYLVLGLTGSTVLGLLAAVLLLAGTVALLRKTTTAPEEPSLEHEAPSD</sequence>
<dbReference type="EMBL" id="JACGWZ010000002">
    <property type="protein sequence ID" value="MBA8824468.1"/>
    <property type="molecule type" value="Genomic_DNA"/>
</dbReference>
<accession>A0A839E0G4</accession>
<feature type="transmembrane region" description="Helical" evidence="6">
    <location>
        <begin position="383"/>
        <end position="407"/>
    </location>
</feature>
<name>A0A839E0G4_9PSEU</name>
<feature type="transmembrane region" description="Helical" evidence="6">
    <location>
        <begin position="465"/>
        <end position="482"/>
    </location>
</feature>
<evidence type="ECO:0000256" key="1">
    <source>
        <dbReference type="ARBA" id="ARBA00004651"/>
    </source>
</evidence>
<feature type="transmembrane region" description="Helical" evidence="6">
    <location>
        <begin position="201"/>
        <end position="220"/>
    </location>
</feature>
<evidence type="ECO:0000313" key="8">
    <source>
        <dbReference type="EMBL" id="MBA8824468.1"/>
    </source>
</evidence>
<proteinExistence type="predicted"/>
<dbReference type="AlphaFoldDB" id="A0A839E0G4"/>
<feature type="transmembrane region" description="Helical" evidence="6">
    <location>
        <begin position="73"/>
        <end position="95"/>
    </location>
</feature>
<organism evidence="8 9">
    <name type="scientific">Halosaccharopolyspora lacisalsi</name>
    <dbReference type="NCBI Taxonomy" id="1000566"/>
    <lineage>
        <taxon>Bacteria</taxon>
        <taxon>Bacillati</taxon>
        <taxon>Actinomycetota</taxon>
        <taxon>Actinomycetes</taxon>
        <taxon>Pseudonocardiales</taxon>
        <taxon>Pseudonocardiaceae</taxon>
        <taxon>Halosaccharopolyspora</taxon>
    </lineage>
</organism>
<evidence type="ECO:0000313" key="9">
    <source>
        <dbReference type="Proteomes" id="UP000569329"/>
    </source>
</evidence>
<feature type="domain" description="Na+/H+ antiporter NhaC-like C-terminal" evidence="7">
    <location>
        <begin position="160"/>
        <end position="484"/>
    </location>
</feature>
<feature type="transmembrane region" description="Helical" evidence="6">
    <location>
        <begin position="304"/>
        <end position="322"/>
    </location>
</feature>
<evidence type="ECO:0000259" key="7">
    <source>
        <dbReference type="Pfam" id="PF03553"/>
    </source>
</evidence>
<feature type="transmembrane region" description="Helical" evidence="6">
    <location>
        <begin position="343"/>
        <end position="363"/>
    </location>
</feature>
<evidence type="ECO:0000256" key="6">
    <source>
        <dbReference type="SAM" id="Phobius"/>
    </source>
</evidence>
<comment type="subcellular location">
    <subcellularLocation>
        <location evidence="1">Cell membrane</location>
        <topology evidence="1">Multi-pass membrane protein</topology>
    </subcellularLocation>
</comment>
<keyword evidence="9" id="KW-1185">Reference proteome</keyword>
<keyword evidence="5 6" id="KW-0472">Membrane</keyword>
<feature type="transmembrane region" description="Helical" evidence="6">
    <location>
        <begin position="264"/>
        <end position="284"/>
    </location>
</feature>
<protein>
    <submittedName>
        <fullName evidence="8">Tetracycline resistance efflux pump</fullName>
    </submittedName>
</protein>
<dbReference type="RefSeq" id="WP_182543748.1">
    <property type="nucleotide sequence ID" value="NZ_JACGWZ010000002.1"/>
</dbReference>
<keyword evidence="4 6" id="KW-1133">Transmembrane helix</keyword>
<gene>
    <name evidence="8" type="ORF">FHX42_001815</name>
</gene>
<evidence type="ECO:0000256" key="2">
    <source>
        <dbReference type="ARBA" id="ARBA00022475"/>
    </source>
</evidence>
<dbReference type="Pfam" id="PF03553">
    <property type="entry name" value="Na_H_antiporter"/>
    <property type="match status" value="1"/>
</dbReference>
<feature type="transmembrane region" description="Helical" evidence="6">
    <location>
        <begin position="12"/>
        <end position="39"/>
    </location>
</feature>
<dbReference type="PANTHER" id="PTHR43478">
    <property type="entry name" value="NA+/H+ ANTIPORTER-RELATED"/>
    <property type="match status" value="1"/>
</dbReference>
<feature type="transmembrane region" description="Helical" evidence="6">
    <location>
        <begin position="419"/>
        <end position="436"/>
    </location>
</feature>
<evidence type="ECO:0000256" key="5">
    <source>
        <dbReference type="ARBA" id="ARBA00023136"/>
    </source>
</evidence>
<comment type="caution">
    <text evidence="8">The sequence shown here is derived from an EMBL/GenBank/DDBJ whole genome shotgun (WGS) entry which is preliminary data.</text>
</comment>